<protein>
    <recommendedName>
        <fullName evidence="5">Phosphoglycerate mutase</fullName>
    </recommendedName>
</protein>
<dbReference type="PANTHER" id="PTHR48100">
    <property type="entry name" value="BROAD-SPECIFICITY PHOSPHATASE YOR283W-RELATED"/>
    <property type="match status" value="1"/>
</dbReference>
<dbReference type="InterPro" id="IPR001345">
    <property type="entry name" value="PG/BPGM_mutase_AS"/>
</dbReference>
<dbReference type="InterPro" id="IPR029033">
    <property type="entry name" value="His_PPase_superfam"/>
</dbReference>
<accession>A0A081N8R7</accession>
<dbReference type="PANTHER" id="PTHR48100:SF1">
    <property type="entry name" value="HISTIDINE PHOSPHATASE FAMILY PROTEIN-RELATED"/>
    <property type="match status" value="1"/>
</dbReference>
<dbReference type="InterPro" id="IPR050275">
    <property type="entry name" value="PGM_Phosphatase"/>
</dbReference>
<comment type="caution">
    <text evidence="3">The sequence shown here is derived from an EMBL/GenBank/DDBJ whole genome shotgun (WGS) entry which is preliminary data.</text>
</comment>
<dbReference type="Proteomes" id="UP000028006">
    <property type="component" value="Unassembled WGS sequence"/>
</dbReference>
<evidence type="ECO:0000256" key="1">
    <source>
        <dbReference type="ARBA" id="ARBA00023152"/>
    </source>
</evidence>
<dbReference type="Pfam" id="PF00300">
    <property type="entry name" value="His_Phos_1"/>
    <property type="match status" value="1"/>
</dbReference>
<evidence type="ECO:0000256" key="2">
    <source>
        <dbReference type="ARBA" id="ARBA00023235"/>
    </source>
</evidence>
<dbReference type="Gene3D" id="3.40.50.1240">
    <property type="entry name" value="Phosphoglycerate mutase-like"/>
    <property type="match status" value="1"/>
</dbReference>
<organism evidence="3 4">
    <name type="scientific">Endozoicomonas montiporae</name>
    <dbReference type="NCBI Taxonomy" id="1027273"/>
    <lineage>
        <taxon>Bacteria</taxon>
        <taxon>Pseudomonadati</taxon>
        <taxon>Pseudomonadota</taxon>
        <taxon>Gammaproteobacteria</taxon>
        <taxon>Oceanospirillales</taxon>
        <taxon>Endozoicomonadaceae</taxon>
        <taxon>Endozoicomonas</taxon>
    </lineage>
</organism>
<gene>
    <name evidence="3" type="ORF">GZ77_11240</name>
</gene>
<dbReference type="PROSITE" id="PS00175">
    <property type="entry name" value="PG_MUTASE"/>
    <property type="match status" value="1"/>
</dbReference>
<reference evidence="3 4" key="1">
    <citation type="submission" date="2014-06" db="EMBL/GenBank/DDBJ databases">
        <title>Whole Genome Sequences of Three Symbiotic Endozoicomonas Bacteria.</title>
        <authorList>
            <person name="Neave M.J."/>
            <person name="Apprill A."/>
            <person name="Voolstra C.R."/>
        </authorList>
    </citation>
    <scope>NUCLEOTIDE SEQUENCE [LARGE SCALE GENOMIC DNA]</scope>
    <source>
        <strain evidence="3 4">LMG 24815</strain>
    </source>
</reference>
<dbReference type="InterPro" id="IPR013078">
    <property type="entry name" value="His_Pase_superF_clade-1"/>
</dbReference>
<keyword evidence="2" id="KW-0413">Isomerase</keyword>
<dbReference type="SMART" id="SM00855">
    <property type="entry name" value="PGAM"/>
    <property type="match status" value="1"/>
</dbReference>
<dbReference type="EMBL" id="JOKG01000002">
    <property type="protein sequence ID" value="KEQ14840.1"/>
    <property type="molecule type" value="Genomic_DNA"/>
</dbReference>
<dbReference type="GO" id="GO:0005737">
    <property type="term" value="C:cytoplasm"/>
    <property type="evidence" value="ECO:0007669"/>
    <property type="project" value="TreeGrafter"/>
</dbReference>
<sequence length="192" mass="21637">MELIICRHGEAEQNAGGWYNSNPDHPGYIEAHLTSKGVCQVRQLGWLLQSIGVAADSVCQVFASPLPRTCESAQNVMDVLKVPEQKLTTERKLIESQVGDRESQLVDRYNDIDFWFPDSPESFNGETRGTIKSRMVDACVDIYQHYRTCDGYVLLFSHGAPIYLLLEALTGTGERLDTAGYRQLKITPEMFF</sequence>
<evidence type="ECO:0008006" key="5">
    <source>
        <dbReference type="Google" id="ProtNLM"/>
    </source>
</evidence>
<proteinExistence type="predicted"/>
<dbReference type="GO" id="GO:0016791">
    <property type="term" value="F:phosphatase activity"/>
    <property type="evidence" value="ECO:0007669"/>
    <property type="project" value="TreeGrafter"/>
</dbReference>
<dbReference type="SUPFAM" id="SSF53254">
    <property type="entry name" value="Phosphoglycerate mutase-like"/>
    <property type="match status" value="1"/>
</dbReference>
<dbReference type="AlphaFoldDB" id="A0A081N8R7"/>
<evidence type="ECO:0000313" key="4">
    <source>
        <dbReference type="Proteomes" id="UP000028006"/>
    </source>
</evidence>
<name>A0A081N8R7_9GAMM</name>
<keyword evidence="4" id="KW-1185">Reference proteome</keyword>
<dbReference type="RefSeq" id="WP_034874943.1">
    <property type="nucleotide sequence ID" value="NZ_JOKG01000002.1"/>
</dbReference>
<evidence type="ECO:0000313" key="3">
    <source>
        <dbReference type="EMBL" id="KEQ14840.1"/>
    </source>
</evidence>
<keyword evidence="1" id="KW-0324">Glycolysis</keyword>